<evidence type="ECO:0000313" key="7">
    <source>
        <dbReference type="Proteomes" id="UP000241854"/>
    </source>
</evidence>
<evidence type="ECO:0000256" key="1">
    <source>
        <dbReference type="ARBA" id="ARBA00022490"/>
    </source>
</evidence>
<dbReference type="GO" id="GO:0051075">
    <property type="term" value="F:S-adenosylmethionine:tRNA ribosyltransferase-isomerase activity"/>
    <property type="evidence" value="ECO:0007669"/>
    <property type="project" value="UniProtKB-EC"/>
</dbReference>
<dbReference type="NCBIfam" id="TIGR00113">
    <property type="entry name" value="queA"/>
    <property type="match status" value="1"/>
</dbReference>
<dbReference type="GO" id="GO:0005737">
    <property type="term" value="C:cytoplasm"/>
    <property type="evidence" value="ECO:0007669"/>
    <property type="project" value="UniProtKB-SubCell"/>
</dbReference>
<comment type="pathway">
    <text evidence="5">tRNA modification; tRNA-queuosine biosynthesis.</text>
</comment>
<comment type="subcellular location">
    <subcellularLocation>
        <location evidence="5">Cytoplasm</location>
    </subcellularLocation>
</comment>
<dbReference type="UniPathway" id="UPA00392"/>
<sequence length="352" mass="39514">MNKIATQTATQAMSDINDISSYDYFLPNELIAKEPVLPKEEARLLVYIKKTKEIKHYKFKDLASLIPEDAAVIFNNTKVVKARILGHKQSGGACEVMLNQPVGDNKFSVYIRGRVSVGSVLNFADSIKVNVLELNDDGSRVVNFTKDGVILDTARLFSELEKIGHVPLPPYIKRADTKDDESWYQSIFAKNSGAVAAPTASLHFSEQMLEQIKAKHEVAYITLHVGAGTFKGVGCQNINDHKMHSEFYELSEKAQEIINSNKPILGVGTTVTRCVEEFARSKQPSGFCKLFLNLNNRPIRQNYLLTNFHLPKSTLIMLVTSFIGLEETMRIYETAVSEKYRFYSYGDGMLVI</sequence>
<dbReference type="InterPro" id="IPR036100">
    <property type="entry name" value="QueA_sf"/>
</dbReference>
<dbReference type="Gene3D" id="2.40.10.240">
    <property type="entry name" value="QueA-like"/>
    <property type="match status" value="1"/>
</dbReference>
<dbReference type="InterPro" id="IPR042118">
    <property type="entry name" value="QueA_dom1"/>
</dbReference>
<comment type="catalytic activity">
    <reaction evidence="5">
        <text>7-aminomethyl-7-carbaguanosine(34) in tRNA + S-adenosyl-L-methionine = epoxyqueuosine(34) in tRNA + adenine + L-methionine + 2 H(+)</text>
        <dbReference type="Rhea" id="RHEA:32155"/>
        <dbReference type="Rhea" id="RHEA-COMP:10342"/>
        <dbReference type="Rhea" id="RHEA-COMP:18582"/>
        <dbReference type="ChEBI" id="CHEBI:15378"/>
        <dbReference type="ChEBI" id="CHEBI:16708"/>
        <dbReference type="ChEBI" id="CHEBI:57844"/>
        <dbReference type="ChEBI" id="CHEBI:59789"/>
        <dbReference type="ChEBI" id="CHEBI:82833"/>
        <dbReference type="ChEBI" id="CHEBI:194443"/>
        <dbReference type="EC" id="2.4.99.17"/>
    </reaction>
</comment>
<dbReference type="PANTHER" id="PTHR30307:SF0">
    <property type="entry name" value="S-ADENOSYLMETHIONINE:TRNA RIBOSYLTRANSFERASE-ISOMERASE"/>
    <property type="match status" value="1"/>
</dbReference>
<evidence type="ECO:0000256" key="4">
    <source>
        <dbReference type="ARBA" id="ARBA00022785"/>
    </source>
</evidence>
<dbReference type="EC" id="2.4.99.17" evidence="5"/>
<gene>
    <name evidence="5" type="primary">queA</name>
    <name evidence="6" type="ORF">CCS77_1316</name>
</gene>
<name>A0A2R4P111_9BACT</name>
<dbReference type="AlphaFoldDB" id="A0A2R4P111"/>
<dbReference type="NCBIfam" id="NF001140">
    <property type="entry name" value="PRK00147.1"/>
    <property type="match status" value="1"/>
</dbReference>
<dbReference type="InterPro" id="IPR003699">
    <property type="entry name" value="QueA"/>
</dbReference>
<dbReference type="Gene3D" id="3.40.1780.10">
    <property type="entry name" value="QueA-like"/>
    <property type="match status" value="1"/>
</dbReference>
<evidence type="ECO:0000313" key="6">
    <source>
        <dbReference type="EMBL" id="AVX44377.1"/>
    </source>
</evidence>
<reference evidence="6 7" key="1">
    <citation type="journal article" date="2018" name="Emerg. Microbes Infect.">
        <title>Genomic analysis of oral Campylobacter concisus strains identified a potential bacterial molecular marker associated with active Crohn's disease.</title>
        <authorList>
            <person name="Liu F."/>
            <person name="Ma R."/>
            <person name="Tay C.Y.A."/>
            <person name="Octavia S."/>
            <person name="Lan R."/>
            <person name="Chung H.K.L."/>
            <person name="Riordan S.M."/>
            <person name="Grimm M.C."/>
            <person name="Leong R.W."/>
            <person name="Tanaka M.M."/>
            <person name="Connor S."/>
            <person name="Zhang L."/>
        </authorList>
    </citation>
    <scope>NUCLEOTIDE SEQUENCE [LARGE SCALE GENOMIC DNA]</scope>
    <source>
        <strain evidence="6 7">P2CDO4</strain>
    </source>
</reference>
<keyword evidence="2 5" id="KW-0808">Transferase</keyword>
<proteinExistence type="inferred from homology"/>
<evidence type="ECO:0000256" key="2">
    <source>
        <dbReference type="ARBA" id="ARBA00022679"/>
    </source>
</evidence>
<keyword evidence="4 5" id="KW-0671">Queuosine biosynthesis</keyword>
<dbReference type="Proteomes" id="UP000241854">
    <property type="component" value="Chromosome"/>
</dbReference>
<evidence type="ECO:0000256" key="3">
    <source>
        <dbReference type="ARBA" id="ARBA00022691"/>
    </source>
</evidence>
<protein>
    <recommendedName>
        <fullName evidence="5">S-adenosylmethionine:tRNA ribosyltransferase-isomerase</fullName>
        <ecNumber evidence="5">2.4.99.17</ecNumber>
    </recommendedName>
    <alternativeName>
        <fullName evidence="5">Queuosine biosynthesis protein QueA</fullName>
    </alternativeName>
</protein>
<dbReference type="HAMAP" id="MF_00113">
    <property type="entry name" value="QueA"/>
    <property type="match status" value="1"/>
</dbReference>
<keyword evidence="6" id="KW-0413">Isomerase</keyword>
<keyword evidence="3 5" id="KW-0949">S-adenosyl-L-methionine</keyword>
<dbReference type="EMBL" id="CP021642">
    <property type="protein sequence ID" value="AVX44377.1"/>
    <property type="molecule type" value="Genomic_DNA"/>
</dbReference>
<dbReference type="PANTHER" id="PTHR30307">
    <property type="entry name" value="S-ADENOSYLMETHIONINE:TRNA RIBOSYLTRANSFERASE-ISOMERASE"/>
    <property type="match status" value="1"/>
</dbReference>
<comment type="subunit">
    <text evidence="5">Monomer.</text>
</comment>
<dbReference type="Pfam" id="PF02547">
    <property type="entry name" value="Queuosine_synth"/>
    <property type="match status" value="1"/>
</dbReference>
<comment type="similarity">
    <text evidence="5">Belongs to the QueA family.</text>
</comment>
<accession>A0A2R4P111</accession>
<keyword evidence="1 5" id="KW-0963">Cytoplasm</keyword>
<dbReference type="InterPro" id="IPR042119">
    <property type="entry name" value="QueA_dom2"/>
</dbReference>
<dbReference type="GO" id="GO:0008616">
    <property type="term" value="P:tRNA queuosine(34) biosynthetic process"/>
    <property type="evidence" value="ECO:0007669"/>
    <property type="project" value="UniProtKB-UniRule"/>
</dbReference>
<comment type="function">
    <text evidence="5">Transfers and isomerizes the ribose moiety from AdoMet to the 7-aminomethyl group of 7-deazaguanine (preQ1-tRNA) to give epoxyqueuosine (oQ-tRNA).</text>
</comment>
<organism evidence="6 7">
    <name type="scientific">Campylobacter concisus</name>
    <dbReference type="NCBI Taxonomy" id="199"/>
    <lineage>
        <taxon>Bacteria</taxon>
        <taxon>Pseudomonadati</taxon>
        <taxon>Campylobacterota</taxon>
        <taxon>Epsilonproteobacteria</taxon>
        <taxon>Campylobacterales</taxon>
        <taxon>Campylobacteraceae</taxon>
        <taxon>Campylobacter</taxon>
    </lineage>
</organism>
<dbReference type="SUPFAM" id="SSF111337">
    <property type="entry name" value="QueA-like"/>
    <property type="match status" value="1"/>
</dbReference>
<evidence type="ECO:0000256" key="5">
    <source>
        <dbReference type="HAMAP-Rule" id="MF_00113"/>
    </source>
</evidence>